<accession>A0ACB8E7N4</accession>
<gene>
    <name evidence="1" type="ORF">K3G42_017643</name>
</gene>
<comment type="caution">
    <text evidence="1">The sequence shown here is derived from an EMBL/GenBank/DDBJ whole genome shotgun (WGS) entry which is preliminary data.</text>
</comment>
<proteinExistence type="predicted"/>
<sequence>MVMFQILFTDLYIDWEKKSWSEVAAVLGLIYMFARHKYFHGYAESAKGRLPGFYLNLVVVMVLIALGTTGIVNSFLDEYLDFNIGNKLRKLI</sequence>
<dbReference type="Proteomes" id="UP000827872">
    <property type="component" value="Linkage Group LG10"/>
</dbReference>
<evidence type="ECO:0000313" key="1">
    <source>
        <dbReference type="EMBL" id="KAH7988511.1"/>
    </source>
</evidence>
<reference evidence="1" key="1">
    <citation type="submission" date="2021-08" db="EMBL/GenBank/DDBJ databases">
        <title>The first chromosome-level gecko genome reveals the dynamic sex chromosomes of Neotropical dwarf geckos (Sphaerodactylidae: Sphaerodactylus).</title>
        <authorList>
            <person name="Pinto B.J."/>
            <person name="Keating S.E."/>
            <person name="Gamble T."/>
        </authorList>
    </citation>
    <scope>NUCLEOTIDE SEQUENCE</scope>
    <source>
        <strain evidence="1">TG3544</strain>
    </source>
</reference>
<organism evidence="1 2">
    <name type="scientific">Sphaerodactylus townsendi</name>
    <dbReference type="NCBI Taxonomy" id="933632"/>
    <lineage>
        <taxon>Eukaryota</taxon>
        <taxon>Metazoa</taxon>
        <taxon>Chordata</taxon>
        <taxon>Craniata</taxon>
        <taxon>Vertebrata</taxon>
        <taxon>Euteleostomi</taxon>
        <taxon>Lepidosauria</taxon>
        <taxon>Squamata</taxon>
        <taxon>Bifurcata</taxon>
        <taxon>Gekkota</taxon>
        <taxon>Sphaerodactylidae</taxon>
        <taxon>Sphaerodactylus</taxon>
    </lineage>
</organism>
<dbReference type="EMBL" id="CM037623">
    <property type="protein sequence ID" value="KAH7988511.1"/>
    <property type="molecule type" value="Genomic_DNA"/>
</dbReference>
<keyword evidence="2" id="KW-1185">Reference proteome</keyword>
<name>A0ACB8E7N4_9SAUR</name>
<protein>
    <submittedName>
        <fullName evidence="1">Uncharacterized protein</fullName>
    </submittedName>
</protein>
<evidence type="ECO:0000313" key="2">
    <source>
        <dbReference type="Proteomes" id="UP000827872"/>
    </source>
</evidence>